<evidence type="ECO:0000313" key="10">
    <source>
        <dbReference type="Proteomes" id="UP000284375"/>
    </source>
</evidence>
<dbReference type="InterPro" id="IPR017141">
    <property type="entry name" value="Pept_M20_carboxypep"/>
</dbReference>
<keyword evidence="2" id="KW-0645">Protease</keyword>
<feature type="active site" evidence="6">
    <location>
        <position position="146"/>
    </location>
</feature>
<evidence type="ECO:0000256" key="3">
    <source>
        <dbReference type="ARBA" id="ARBA00022723"/>
    </source>
</evidence>
<dbReference type="CDD" id="cd05674">
    <property type="entry name" value="M20_yscS"/>
    <property type="match status" value="1"/>
</dbReference>
<evidence type="ECO:0000256" key="6">
    <source>
        <dbReference type="PIRSR" id="PIRSR037217-1"/>
    </source>
</evidence>
<keyword evidence="3 7" id="KW-0479">Metal-binding</keyword>
<evidence type="ECO:0000313" key="9">
    <source>
        <dbReference type="EMBL" id="ROW03242.1"/>
    </source>
</evidence>
<feature type="binding site" evidence="7">
    <location>
        <position position="212"/>
    </location>
    <ligand>
        <name>Zn(2+)</name>
        <dbReference type="ChEBI" id="CHEBI:29105"/>
        <label>1</label>
    </ligand>
</feature>
<dbReference type="InterPro" id="IPR047177">
    <property type="entry name" value="Pept_M20A"/>
</dbReference>
<keyword evidence="10" id="KW-1185">Reference proteome</keyword>
<dbReference type="Proteomes" id="UP000284375">
    <property type="component" value="Unassembled WGS sequence"/>
</dbReference>
<comment type="caution">
    <text evidence="9">The sequence shown here is derived from an EMBL/GenBank/DDBJ whole genome shotgun (WGS) entry which is preliminary data.</text>
</comment>
<dbReference type="EMBL" id="LJZO01000003">
    <property type="protein sequence ID" value="ROW03242.1"/>
    <property type="molecule type" value="Genomic_DNA"/>
</dbReference>
<dbReference type="PROSITE" id="PS00758">
    <property type="entry name" value="ARGE_DAPE_CPG2_1"/>
    <property type="match status" value="1"/>
</dbReference>
<organism evidence="9 10">
    <name type="scientific">Cytospora chrysosperma</name>
    <name type="common">Cytospora canker fungus</name>
    <name type="synonym">Sphaeria chrysosperma</name>
    <dbReference type="NCBI Taxonomy" id="252740"/>
    <lineage>
        <taxon>Eukaryota</taxon>
        <taxon>Fungi</taxon>
        <taxon>Dikarya</taxon>
        <taxon>Ascomycota</taxon>
        <taxon>Pezizomycotina</taxon>
        <taxon>Sordariomycetes</taxon>
        <taxon>Sordariomycetidae</taxon>
        <taxon>Diaporthales</taxon>
        <taxon>Cytosporaceae</taxon>
        <taxon>Cytospora</taxon>
    </lineage>
</organism>
<dbReference type="Gene3D" id="1.10.150.900">
    <property type="match status" value="1"/>
</dbReference>
<feature type="binding site" evidence="7">
    <location>
        <position position="533"/>
    </location>
    <ligand>
        <name>Zn(2+)</name>
        <dbReference type="ChEBI" id="CHEBI:29105"/>
        <label>1</label>
    </ligand>
</feature>
<evidence type="ECO:0000256" key="8">
    <source>
        <dbReference type="SAM" id="SignalP"/>
    </source>
</evidence>
<dbReference type="Gene3D" id="3.40.630.10">
    <property type="entry name" value="Zn peptidases"/>
    <property type="match status" value="1"/>
</dbReference>
<dbReference type="Gene3D" id="3.30.70.360">
    <property type="match status" value="1"/>
</dbReference>
<dbReference type="Pfam" id="PF01546">
    <property type="entry name" value="Peptidase_M20"/>
    <property type="match status" value="1"/>
</dbReference>
<dbReference type="AlphaFoldDB" id="A0A423WIK0"/>
<feature type="binding site" evidence="7">
    <location>
        <position position="177"/>
    </location>
    <ligand>
        <name>Zn(2+)</name>
        <dbReference type="ChEBI" id="CHEBI:29105"/>
        <label>1</label>
    </ligand>
</feature>
<dbReference type="SUPFAM" id="SSF55031">
    <property type="entry name" value="Bacterial exopeptidase dimerisation domain"/>
    <property type="match status" value="1"/>
</dbReference>
<evidence type="ECO:0000256" key="2">
    <source>
        <dbReference type="ARBA" id="ARBA00022670"/>
    </source>
</evidence>
<dbReference type="OrthoDB" id="3064516at2759"/>
<dbReference type="InterPro" id="IPR036264">
    <property type="entry name" value="Bact_exopeptidase_dim_dom"/>
</dbReference>
<proteinExistence type="inferred from homology"/>
<reference evidence="9 10" key="1">
    <citation type="submission" date="2015-09" db="EMBL/GenBank/DDBJ databases">
        <title>Host preference determinants of Valsa canker pathogens revealed by comparative genomics.</title>
        <authorList>
            <person name="Yin Z."/>
            <person name="Huang L."/>
        </authorList>
    </citation>
    <scope>NUCLEOTIDE SEQUENCE [LARGE SCALE GENOMIC DNA]</scope>
    <source>
        <strain evidence="9 10">YSFL</strain>
    </source>
</reference>
<dbReference type="GO" id="GO:0046872">
    <property type="term" value="F:metal ion binding"/>
    <property type="evidence" value="ECO:0007669"/>
    <property type="project" value="UniProtKB-KW"/>
</dbReference>
<protein>
    <submittedName>
        <fullName evidence="9">Uncharacterized protein</fullName>
    </submittedName>
</protein>
<dbReference type="STRING" id="252740.A0A423WIK0"/>
<dbReference type="PANTHER" id="PTHR45962">
    <property type="entry name" value="N-FATTY-ACYL-AMINO ACID SYNTHASE/HYDROLASE PM20D1"/>
    <property type="match status" value="1"/>
</dbReference>
<gene>
    <name evidence="9" type="ORF">VSDG_01563</name>
</gene>
<sequence>MHFSRLVLAAAPLALASSIPRYGGYGQQSLGTTEEFECDLSGALDPSGDGLASAHELFSSKAALKKQVDRHSALVKVPAICYDDLGPFDEDPRWKPFYDFHDVLAETFPLIHKHFTRETVNTFGLLYTLPGSDPSLKPVMLTAHQDVVPVADVSTWTHPPFDAYFDGTWLWGRGSSDDKNSMTALMSAIEDMLSQGWSPKRTVLLAYGFDEECSGVKGAGAIAAHLKSVWGDDSMAIILDEGGMGLQQIDDVLYALPGVMEKGHVDIWFKLHVQGGHSSVPFPHTGIGIMSEMVVALESNPYEPLLIKNSPIYNHYVCQARYSPDAEPEVTKLLGEGDLETLAKELAGQDRPTNFRLQTSQAVDYVGGGQKINAMPEVITLGVNYRVAPQNSIGEVMHNIVKYIQPIVKKYGLGLKAFEDDVEYKSYAAVAAAAARDVEDMEGVEPFYDVDYNGTLVLTASQKTQVAPVSPSSGEVWNVFSGTIQHSFAFDGGKVVPVGELMTGNTDTRHYLDLTRNVYRWTPVRQGGNANAHTIDERVDMTVHMELVRFYYEFVRNFDAADVAKTASSAGELEL</sequence>
<dbReference type="GO" id="GO:0000328">
    <property type="term" value="C:fungal-type vacuole lumen"/>
    <property type="evidence" value="ECO:0007669"/>
    <property type="project" value="TreeGrafter"/>
</dbReference>
<keyword evidence="8" id="KW-0732">Signal</keyword>
<feature type="active site" description="Proton acceptor" evidence="6">
    <location>
        <position position="211"/>
    </location>
</feature>
<feature type="binding site" evidence="7">
    <location>
        <position position="177"/>
    </location>
    <ligand>
        <name>Zn(2+)</name>
        <dbReference type="ChEBI" id="CHEBI:29105"/>
        <label>2</label>
    </ligand>
</feature>
<comment type="similarity">
    <text evidence="1">Belongs to the peptidase M20A family.</text>
</comment>
<evidence type="ECO:0000256" key="7">
    <source>
        <dbReference type="PIRSR" id="PIRSR037217-2"/>
    </source>
</evidence>
<dbReference type="GO" id="GO:0004181">
    <property type="term" value="F:metallocarboxypeptidase activity"/>
    <property type="evidence" value="ECO:0007669"/>
    <property type="project" value="InterPro"/>
</dbReference>
<feature type="binding site" evidence="7">
    <location>
        <position position="240"/>
    </location>
    <ligand>
        <name>Zn(2+)</name>
        <dbReference type="ChEBI" id="CHEBI:29105"/>
        <label>2</label>
    </ligand>
</feature>
<dbReference type="InterPro" id="IPR002933">
    <property type="entry name" value="Peptidase_M20"/>
</dbReference>
<keyword evidence="5 7" id="KW-0862">Zinc</keyword>
<evidence type="ECO:0000256" key="1">
    <source>
        <dbReference type="ARBA" id="ARBA00006247"/>
    </source>
</evidence>
<accession>A0A423WIK0</accession>
<feature type="signal peptide" evidence="8">
    <location>
        <begin position="1"/>
        <end position="16"/>
    </location>
</feature>
<keyword evidence="4" id="KW-0378">Hydrolase</keyword>
<dbReference type="SUPFAM" id="SSF53187">
    <property type="entry name" value="Zn-dependent exopeptidases"/>
    <property type="match status" value="1"/>
</dbReference>
<evidence type="ECO:0000256" key="5">
    <source>
        <dbReference type="ARBA" id="ARBA00022833"/>
    </source>
</evidence>
<dbReference type="InterPro" id="IPR001261">
    <property type="entry name" value="ArgE/DapE_CS"/>
</dbReference>
<evidence type="ECO:0000256" key="4">
    <source>
        <dbReference type="ARBA" id="ARBA00022801"/>
    </source>
</evidence>
<dbReference type="FunFam" id="3.40.630.10:FF:000027">
    <property type="entry name" value="N-fatty-acyl-amino acid synthase/hydrolase PM20D1"/>
    <property type="match status" value="1"/>
</dbReference>
<feature type="chain" id="PRO_5018976900" evidence="8">
    <location>
        <begin position="17"/>
        <end position="575"/>
    </location>
</feature>
<dbReference type="PIRSF" id="PIRSF037217">
    <property type="entry name" value="Carboxypeptidase_S"/>
    <property type="match status" value="1"/>
</dbReference>
<dbReference type="PANTHER" id="PTHR45962:SF1">
    <property type="entry name" value="N-FATTY-ACYL-AMINO ACID SYNTHASE_HYDROLASE PM20D1"/>
    <property type="match status" value="1"/>
</dbReference>
<feature type="binding site" evidence="7">
    <location>
        <position position="144"/>
    </location>
    <ligand>
        <name>Zn(2+)</name>
        <dbReference type="ChEBI" id="CHEBI:29105"/>
        <label>2</label>
    </ligand>
</feature>
<dbReference type="GO" id="GO:0051603">
    <property type="term" value="P:proteolysis involved in protein catabolic process"/>
    <property type="evidence" value="ECO:0007669"/>
    <property type="project" value="TreeGrafter"/>
</dbReference>
<name>A0A423WIK0_CYTCH</name>